<evidence type="ECO:0000259" key="1">
    <source>
        <dbReference type="Pfam" id="PF14534"/>
    </source>
</evidence>
<dbReference type="Proteomes" id="UP000667650">
    <property type="component" value="Unassembled WGS sequence"/>
</dbReference>
<dbReference type="InterPro" id="IPR027843">
    <property type="entry name" value="DUF4440"/>
</dbReference>
<accession>A0A964TA82</accession>
<dbReference type="RefSeq" id="WP_166522497.1">
    <property type="nucleotide sequence ID" value="NZ_JAAABI010000001.1"/>
</dbReference>
<reference evidence="2" key="1">
    <citation type="submission" date="2020-01" db="EMBL/GenBank/DDBJ databases">
        <title>Muricauda ochracea sp. nov., isolated from a tidal flat of Garorim bay in Korea.</title>
        <authorList>
            <person name="Kim D."/>
            <person name="Yoo Y."/>
            <person name="Kim J.-J."/>
        </authorList>
    </citation>
    <scope>NUCLEOTIDE SEQUENCE</scope>
    <source>
        <strain evidence="2">JGD-17</strain>
    </source>
</reference>
<organism evidence="2 3">
    <name type="scientific">Flagellimonas ochracea</name>
    <dbReference type="NCBI Taxonomy" id="2696472"/>
    <lineage>
        <taxon>Bacteria</taxon>
        <taxon>Pseudomonadati</taxon>
        <taxon>Bacteroidota</taxon>
        <taxon>Flavobacteriia</taxon>
        <taxon>Flavobacteriales</taxon>
        <taxon>Flavobacteriaceae</taxon>
        <taxon>Flagellimonas</taxon>
    </lineage>
</organism>
<evidence type="ECO:0000313" key="2">
    <source>
        <dbReference type="EMBL" id="NAY91112.1"/>
    </source>
</evidence>
<protein>
    <submittedName>
        <fullName evidence="2">DUF4440 domain-containing protein</fullName>
    </submittedName>
</protein>
<sequence length="159" mass="17942">MKHLNALACIIVAICVSHCGEKADSLDTTTENHELALYEAIEAFNNAFQHGDVVAIESMITENYLHTNGNSKSIQKDSWLNYLLKRQAEINSGNLQVTGYNMKEMEVEFYGNTAVVTGKISVVSKKRDSIHKNAYRVTHLWINESGQWKRAAFHDGRIQ</sequence>
<name>A0A964TA82_9FLAO</name>
<dbReference type="AlphaFoldDB" id="A0A964TA82"/>
<feature type="domain" description="DUF4440" evidence="1">
    <location>
        <begin position="39"/>
        <end position="149"/>
    </location>
</feature>
<gene>
    <name evidence="2" type="ORF">GTQ34_04195</name>
</gene>
<keyword evidence="3" id="KW-1185">Reference proteome</keyword>
<dbReference type="SUPFAM" id="SSF54427">
    <property type="entry name" value="NTF2-like"/>
    <property type="match status" value="1"/>
</dbReference>
<proteinExistence type="predicted"/>
<dbReference type="Gene3D" id="3.10.450.50">
    <property type="match status" value="1"/>
</dbReference>
<evidence type="ECO:0000313" key="3">
    <source>
        <dbReference type="Proteomes" id="UP000667650"/>
    </source>
</evidence>
<dbReference type="Pfam" id="PF14534">
    <property type="entry name" value="DUF4440"/>
    <property type="match status" value="1"/>
</dbReference>
<dbReference type="EMBL" id="JAAABI010000001">
    <property type="protein sequence ID" value="NAY91112.1"/>
    <property type="molecule type" value="Genomic_DNA"/>
</dbReference>
<dbReference type="InterPro" id="IPR032710">
    <property type="entry name" value="NTF2-like_dom_sf"/>
</dbReference>
<comment type="caution">
    <text evidence="2">The sequence shown here is derived from an EMBL/GenBank/DDBJ whole genome shotgun (WGS) entry which is preliminary data.</text>
</comment>